<name>D1BE13_SANKS</name>
<proteinExistence type="predicted"/>
<evidence type="ECO:0008006" key="3">
    <source>
        <dbReference type="Google" id="ProtNLM"/>
    </source>
</evidence>
<keyword evidence="2" id="KW-1185">Reference proteome</keyword>
<dbReference type="KEGG" id="ske:Sked_33390"/>
<evidence type="ECO:0000313" key="2">
    <source>
        <dbReference type="Proteomes" id="UP000000322"/>
    </source>
</evidence>
<dbReference type="InterPro" id="IPR024524">
    <property type="entry name" value="DUF3800"/>
</dbReference>
<dbReference type="HOGENOM" id="CLU_076308_0_0_11"/>
<gene>
    <name evidence="1" type="ordered locus">Sked_33390</name>
</gene>
<dbReference type="Pfam" id="PF12686">
    <property type="entry name" value="DUF3800"/>
    <property type="match status" value="1"/>
</dbReference>
<accession>D1BE13</accession>
<dbReference type="AlphaFoldDB" id="D1BE13"/>
<organism evidence="1 2">
    <name type="scientific">Sanguibacter keddieii (strain ATCC 51767 / DSM 10542 / NCFB 3025 / ST-74)</name>
    <dbReference type="NCBI Taxonomy" id="446469"/>
    <lineage>
        <taxon>Bacteria</taxon>
        <taxon>Bacillati</taxon>
        <taxon>Actinomycetota</taxon>
        <taxon>Actinomycetes</taxon>
        <taxon>Micrococcales</taxon>
        <taxon>Sanguibacteraceae</taxon>
        <taxon>Sanguibacter</taxon>
    </lineage>
</organism>
<dbReference type="Proteomes" id="UP000000322">
    <property type="component" value="Chromosome"/>
</dbReference>
<dbReference type="EMBL" id="CP001819">
    <property type="protein sequence ID" value="ACZ23234.1"/>
    <property type="molecule type" value="Genomic_DNA"/>
</dbReference>
<dbReference type="OrthoDB" id="4402049at2"/>
<evidence type="ECO:0000313" key="1">
    <source>
        <dbReference type="EMBL" id="ACZ23234.1"/>
    </source>
</evidence>
<dbReference type="RefSeq" id="WP_012868302.1">
    <property type="nucleotide sequence ID" value="NC_013521.1"/>
</dbReference>
<reference evidence="1 2" key="1">
    <citation type="journal article" date="2009" name="Stand. Genomic Sci.">
        <title>Complete genome sequence of Sanguibacter keddieii type strain (ST-74).</title>
        <authorList>
            <person name="Ivanova N."/>
            <person name="Sikorski J."/>
            <person name="Sims D."/>
            <person name="Brettin T."/>
            <person name="Detter J.C."/>
            <person name="Han C."/>
            <person name="Lapidus A."/>
            <person name="Copeland A."/>
            <person name="Glavina Del Rio T."/>
            <person name="Nolan M."/>
            <person name="Chen F."/>
            <person name="Lucas S."/>
            <person name="Tice H."/>
            <person name="Cheng J.F."/>
            <person name="Bruce D."/>
            <person name="Goodwin L."/>
            <person name="Pitluck S."/>
            <person name="Pati A."/>
            <person name="Mavromatis K."/>
            <person name="Chen A."/>
            <person name="Palaniappan K."/>
            <person name="D'haeseleer P."/>
            <person name="Chain P."/>
            <person name="Bristow J."/>
            <person name="Eisen J.A."/>
            <person name="Markowitz V."/>
            <person name="Hugenholtz P."/>
            <person name="Goker M."/>
            <person name="Pukall R."/>
            <person name="Klenk H.P."/>
            <person name="Kyrpides N.C."/>
        </authorList>
    </citation>
    <scope>NUCLEOTIDE SEQUENCE [LARGE SCALE GENOMIC DNA]</scope>
    <source>
        <strain evidence="2">ATCC 51767 / DSM 10542 / NCFB 3025 / ST-74</strain>
    </source>
</reference>
<protein>
    <recommendedName>
        <fullName evidence="3">DUF3800 domain-containing protein</fullName>
    </recommendedName>
</protein>
<dbReference type="eggNOG" id="ENOG502ZEDF">
    <property type="taxonomic scope" value="Bacteria"/>
</dbReference>
<sequence length="280" mass="31595">MLIAYLDEFGHIGPYIEDGHKKFGHHPVFGYAGFVLPANNARRLGSAFKKVKTSLFRTEIESSATPAQWERKGSEYFSTGSIQKYPGQVRAFTGLVRQLKALGGQIFYYGDEKQRGTLAQTGREANVIALDALKQTIDRLCTHADRSDDDLLILMDAITDKTRRELVAKMYAHIYGRDRQEMRRIVEAPLHIESNLNSGVQLADWICALITRSSHYQLVEDSPFGWAPRYFADHLQGMFTYESKLHLLSGPPVHHSSILRMDPVSCRPELAGNLDSRTVP</sequence>